<dbReference type="SUPFAM" id="SSF49265">
    <property type="entry name" value="Fibronectin type III"/>
    <property type="match status" value="1"/>
</dbReference>
<dbReference type="EMBL" id="KN728154">
    <property type="protein sequence ID" value="KIH64282.1"/>
    <property type="molecule type" value="Genomic_DNA"/>
</dbReference>
<sequence>MHSLNFRVHVTHRNHHPPTFAKPEYRFYAPVTLPVGAQVGKMEVYDNDPVIYNSERSLSFTEDQPLLTVHSDGTLNLKEELSSQVAFKPIKMQASSSLCRLQVQNLRVNVATEEYQIFEWDSPSYGHPEKYRLTIAKGESMHYEEELDGRRTVALTKVAISPSGNFTFKVSAVDANGETPSEWQRFTVFQNDLTCDGECSSGGVPLCYYGAFNRLEQFVDSRGAHCQCFHGFVGVGCDKTGTGFRF</sequence>
<keyword evidence="2" id="KW-1185">Reference proteome</keyword>
<evidence type="ECO:0000313" key="2">
    <source>
        <dbReference type="Proteomes" id="UP000054047"/>
    </source>
</evidence>
<dbReference type="SUPFAM" id="SSF49313">
    <property type="entry name" value="Cadherin-like"/>
    <property type="match status" value="1"/>
</dbReference>
<name>A0A0C2DNL6_9BILA</name>
<evidence type="ECO:0008006" key="3">
    <source>
        <dbReference type="Google" id="ProtNLM"/>
    </source>
</evidence>
<evidence type="ECO:0000313" key="1">
    <source>
        <dbReference type="EMBL" id="KIH64282.1"/>
    </source>
</evidence>
<reference evidence="1 2" key="1">
    <citation type="submission" date="2013-12" db="EMBL/GenBank/DDBJ databases">
        <title>Draft genome of the parsitic nematode Ancylostoma duodenale.</title>
        <authorList>
            <person name="Mitreva M."/>
        </authorList>
    </citation>
    <scope>NUCLEOTIDE SEQUENCE [LARGE SCALE GENOMIC DNA]</scope>
    <source>
        <strain evidence="1 2">Zhejiang</strain>
    </source>
</reference>
<dbReference type="InterPro" id="IPR015919">
    <property type="entry name" value="Cadherin-like_sf"/>
</dbReference>
<dbReference type="InterPro" id="IPR036116">
    <property type="entry name" value="FN3_sf"/>
</dbReference>
<dbReference type="Gene3D" id="2.60.40.60">
    <property type="entry name" value="Cadherins"/>
    <property type="match status" value="1"/>
</dbReference>
<dbReference type="Proteomes" id="UP000054047">
    <property type="component" value="Unassembled WGS sequence"/>
</dbReference>
<dbReference type="GO" id="GO:0016020">
    <property type="term" value="C:membrane"/>
    <property type="evidence" value="ECO:0007669"/>
    <property type="project" value="InterPro"/>
</dbReference>
<organism evidence="1 2">
    <name type="scientific">Ancylostoma duodenale</name>
    <dbReference type="NCBI Taxonomy" id="51022"/>
    <lineage>
        <taxon>Eukaryota</taxon>
        <taxon>Metazoa</taxon>
        <taxon>Ecdysozoa</taxon>
        <taxon>Nematoda</taxon>
        <taxon>Chromadorea</taxon>
        <taxon>Rhabditida</taxon>
        <taxon>Rhabditina</taxon>
        <taxon>Rhabditomorpha</taxon>
        <taxon>Strongyloidea</taxon>
        <taxon>Ancylostomatidae</taxon>
        <taxon>Ancylostomatinae</taxon>
        <taxon>Ancylostoma</taxon>
    </lineage>
</organism>
<gene>
    <name evidence="1" type="ORF">ANCDUO_05410</name>
</gene>
<protein>
    <recommendedName>
        <fullName evidence="3">Fibronectin type III domain protein</fullName>
    </recommendedName>
</protein>
<proteinExistence type="predicted"/>
<dbReference type="GO" id="GO:0005509">
    <property type="term" value="F:calcium ion binding"/>
    <property type="evidence" value="ECO:0007669"/>
    <property type="project" value="InterPro"/>
</dbReference>
<accession>A0A0C2DNL6</accession>
<dbReference type="AlphaFoldDB" id="A0A0C2DNL6"/>
<dbReference type="CDD" id="cd00063">
    <property type="entry name" value="FN3"/>
    <property type="match status" value="1"/>
</dbReference>
<dbReference type="InterPro" id="IPR003961">
    <property type="entry name" value="FN3_dom"/>
</dbReference>
<dbReference type="OrthoDB" id="5795156at2759"/>